<dbReference type="Gene3D" id="3.40.50.2300">
    <property type="match status" value="1"/>
</dbReference>
<comment type="similarity">
    <text evidence="1">Belongs to the argonaute family. Ago subfamily.</text>
</comment>
<dbReference type="GO" id="GO:0003743">
    <property type="term" value="F:translation initiation factor activity"/>
    <property type="evidence" value="ECO:0007669"/>
    <property type="project" value="UniProtKB-KW"/>
</dbReference>
<organism evidence="6">
    <name type="scientific">Tetraselmis sp. GSL018</name>
    <dbReference type="NCBI Taxonomy" id="582737"/>
    <lineage>
        <taxon>Eukaryota</taxon>
        <taxon>Viridiplantae</taxon>
        <taxon>Chlorophyta</taxon>
        <taxon>core chlorophytes</taxon>
        <taxon>Chlorodendrophyceae</taxon>
        <taxon>Chlorodendrales</taxon>
        <taxon>Chlorodendraceae</taxon>
        <taxon>Tetraselmis</taxon>
    </lineage>
</organism>
<protein>
    <submittedName>
        <fullName evidence="6">Eukaryotic translation initiation factor 2C</fullName>
    </submittedName>
</protein>
<dbReference type="Pfam" id="PF02170">
    <property type="entry name" value="PAZ"/>
    <property type="match status" value="1"/>
</dbReference>
<dbReference type="Pfam" id="PF16487">
    <property type="entry name" value="ArgoMid"/>
    <property type="match status" value="1"/>
</dbReference>
<dbReference type="GO" id="GO:0003723">
    <property type="term" value="F:RNA binding"/>
    <property type="evidence" value="ECO:0007669"/>
    <property type="project" value="InterPro"/>
</dbReference>
<evidence type="ECO:0000256" key="3">
    <source>
        <dbReference type="SAM" id="MobiDB-lite"/>
    </source>
</evidence>
<keyword evidence="6" id="KW-0648">Protein biosynthesis</keyword>
<evidence type="ECO:0000259" key="4">
    <source>
        <dbReference type="PROSITE" id="PS50821"/>
    </source>
</evidence>
<dbReference type="Pfam" id="PF16486">
    <property type="entry name" value="ArgoN"/>
    <property type="match status" value="1"/>
</dbReference>
<gene>
    <name evidence="6" type="primary">ELF2C</name>
    <name evidence="6" type="ORF">TSPGSL018_11727</name>
</gene>
<dbReference type="InterPro" id="IPR014811">
    <property type="entry name" value="ArgoL1"/>
</dbReference>
<evidence type="ECO:0000256" key="1">
    <source>
        <dbReference type="ARBA" id="ARBA00008201"/>
    </source>
</evidence>
<dbReference type="Gene3D" id="2.170.260.10">
    <property type="entry name" value="paz domain"/>
    <property type="match status" value="1"/>
</dbReference>
<dbReference type="InterPro" id="IPR012337">
    <property type="entry name" value="RNaseH-like_sf"/>
</dbReference>
<keyword evidence="6" id="KW-0396">Initiation factor</keyword>
<proteinExistence type="inferred from homology"/>
<dbReference type="CDD" id="cd04657">
    <property type="entry name" value="Piwi_ago-like"/>
    <property type="match status" value="1"/>
</dbReference>
<name>A0A061R2T2_9CHLO</name>
<dbReference type="PROSITE" id="PS50821">
    <property type="entry name" value="PAZ"/>
    <property type="match status" value="1"/>
</dbReference>
<keyword evidence="2" id="KW-0943">RNA-mediated gene silencing</keyword>
<dbReference type="SMART" id="SM00949">
    <property type="entry name" value="PAZ"/>
    <property type="match status" value="1"/>
</dbReference>
<sequence>SGRQRGGRSERGGGRDGGRYGGRGQDWGGGGRSGRDGSGRGGGYEGGRGSGPGGRRGGFDGGRGGRRGGYEGSGFEGRGRGPPRGGGYGGRGRGEGGRGAGPSGPTVAPASVFGSGLLQQRTSGLPEGFEYTGLEQLQLEEPSASAPTTRLTRRPGFGRAGRPITVIANHFLLNFDKDATDFAVHYDVDIQGLRQKAAPGKGAKGRKAPPKEPEGAGAPDQPATEQRGLRPLPADKSRVIIAALAAREAWPTGWSYDGRKSMYAPGNFLPGGPAQDSSYTISVSFPDEGTEKEFTCRVRRVNVISFDALRRWVQSGQGNVPYEALQAIEVIMRHRVCMMPSTVAFGRSIFVPHSSTQFPLGDGAEVWLGYQQSARPCQRGITVTINQAASAFVAAGPVIELLAQAANMPASQLQQGVRTNSWEFKAMKQAVTGIKVEVTHMGNARRQYRVTGLSTVPADQDMFDHEELGRISVAQYFGSHYRHRLMYPKLPCLRVGSKGVRLPPEVCVVKAGMRVRRLTPQQTQSMIRVAASAPDVKRQSIQTQMEQNLQFHRDPQAAAFGINIDTKMMQVNARILDAPTLQYKLPPKMQVSGGSWNLKQCRFLEPSKINAWAFCCFISQQQAQGRGPDEGLNSFINTLGRKLFEIGITWRTDQVKQPVVKFLQPGPPESMQQTAAEGMAQASEECRRRHGHPASIIICVLPTKDSGPYRAVKWAGDHAVGIVTQCIVASNAGITRPPKGLEQYCANVAMKVNAKLGGTNVTIFNRMFPLIADRPFMLIGADVTHPPPGSDNPSIAGVVGSLDGNCAKYATRILVQGPRDEIISELDRAVKELLQEFERNTRKKPERIVFYRDGVSEGQFATVMDQELPLLRKAFRDVSQNEYQPLVTFVVVQKRHNTRLFPKPGEGDRKGNILPGTVVDRDICHPFEFDFYLNSHEGLQGTVRPSHYHVLMDENKFQADQLQILTHHLCYLFCRCTRSVSVCPPAYYAHLAAERGRLLCSAYSSSGSETESAASGQAGQKLEIDQVNAAISGRMFFV</sequence>
<dbReference type="InterPro" id="IPR032474">
    <property type="entry name" value="Argonaute_N"/>
</dbReference>
<dbReference type="InterPro" id="IPR032473">
    <property type="entry name" value="Argonaute_Mid_dom"/>
</dbReference>
<dbReference type="PROSITE" id="PS50822">
    <property type="entry name" value="PIWI"/>
    <property type="match status" value="1"/>
</dbReference>
<dbReference type="EMBL" id="GBEZ01019346">
    <property type="protein sequence ID" value="JAC67202.1"/>
    <property type="molecule type" value="Transcribed_RNA"/>
</dbReference>
<dbReference type="InterPro" id="IPR036085">
    <property type="entry name" value="PAZ_dom_sf"/>
</dbReference>
<feature type="compositionally biased region" description="Gly residues" evidence="3">
    <location>
        <begin position="70"/>
        <end position="102"/>
    </location>
</feature>
<dbReference type="Pfam" id="PF16488">
    <property type="entry name" value="ArgoL2"/>
    <property type="match status" value="1"/>
</dbReference>
<feature type="compositionally biased region" description="Basic and acidic residues" evidence="3">
    <location>
        <begin position="7"/>
        <end position="18"/>
    </location>
</feature>
<dbReference type="PANTHER" id="PTHR22891">
    <property type="entry name" value="EUKARYOTIC TRANSLATION INITIATION FACTOR 2C"/>
    <property type="match status" value="1"/>
</dbReference>
<dbReference type="SUPFAM" id="SSF101690">
    <property type="entry name" value="PAZ domain"/>
    <property type="match status" value="1"/>
</dbReference>
<feature type="compositionally biased region" description="Gly residues" evidence="3">
    <location>
        <begin position="19"/>
        <end position="32"/>
    </location>
</feature>
<dbReference type="CDD" id="cd02846">
    <property type="entry name" value="PAZ_argonaute_like"/>
    <property type="match status" value="1"/>
</dbReference>
<dbReference type="InterPro" id="IPR032472">
    <property type="entry name" value="ArgoL2"/>
</dbReference>
<dbReference type="InterPro" id="IPR003100">
    <property type="entry name" value="PAZ_dom"/>
</dbReference>
<feature type="domain" description="PAZ" evidence="4">
    <location>
        <begin position="397"/>
        <end position="511"/>
    </location>
</feature>
<evidence type="ECO:0000256" key="2">
    <source>
        <dbReference type="ARBA" id="ARBA00023158"/>
    </source>
</evidence>
<dbReference type="Pfam" id="PF08699">
    <property type="entry name" value="ArgoL1"/>
    <property type="match status" value="1"/>
</dbReference>
<dbReference type="SUPFAM" id="SSF53098">
    <property type="entry name" value="Ribonuclease H-like"/>
    <property type="match status" value="1"/>
</dbReference>
<evidence type="ECO:0000259" key="5">
    <source>
        <dbReference type="PROSITE" id="PS50822"/>
    </source>
</evidence>
<evidence type="ECO:0000313" key="6">
    <source>
        <dbReference type="EMBL" id="JAC67202.1"/>
    </source>
</evidence>
<feature type="domain" description="Piwi" evidence="5">
    <location>
        <begin position="696"/>
        <end position="993"/>
    </location>
</feature>
<accession>A0A061R2T2</accession>
<dbReference type="SMART" id="SM00950">
    <property type="entry name" value="Piwi"/>
    <property type="match status" value="1"/>
</dbReference>
<feature type="region of interest" description="Disordered" evidence="3">
    <location>
        <begin position="1"/>
        <end position="111"/>
    </location>
</feature>
<dbReference type="InterPro" id="IPR036397">
    <property type="entry name" value="RNaseH_sf"/>
</dbReference>
<dbReference type="InterPro" id="IPR045246">
    <property type="entry name" value="Piwi_ago-like"/>
</dbReference>
<dbReference type="Pfam" id="PF02171">
    <property type="entry name" value="Piwi"/>
    <property type="match status" value="1"/>
</dbReference>
<feature type="compositionally biased region" description="Gly residues" evidence="3">
    <location>
        <begin position="39"/>
        <end position="62"/>
    </location>
</feature>
<feature type="region of interest" description="Disordered" evidence="3">
    <location>
        <begin position="195"/>
        <end position="232"/>
    </location>
</feature>
<dbReference type="GO" id="GO:0031047">
    <property type="term" value="P:regulatory ncRNA-mediated gene silencing"/>
    <property type="evidence" value="ECO:0007669"/>
    <property type="project" value="UniProtKB-KW"/>
</dbReference>
<reference evidence="6" key="1">
    <citation type="submission" date="2014-05" db="EMBL/GenBank/DDBJ databases">
        <title>The transcriptome of the halophilic microalga Tetraselmis sp. GSL018 isolated from the Great Salt Lake, Utah.</title>
        <authorList>
            <person name="Jinkerson R.E."/>
            <person name="D'Adamo S."/>
            <person name="Posewitz M.C."/>
        </authorList>
    </citation>
    <scope>NUCLEOTIDE SEQUENCE</scope>
    <source>
        <strain evidence="6">GSL018</strain>
    </source>
</reference>
<dbReference type="Gene3D" id="3.30.420.10">
    <property type="entry name" value="Ribonuclease H-like superfamily/Ribonuclease H"/>
    <property type="match status" value="1"/>
</dbReference>
<dbReference type="InterPro" id="IPR003165">
    <property type="entry name" value="Piwi"/>
</dbReference>
<dbReference type="AlphaFoldDB" id="A0A061R2T2"/>
<feature type="non-terminal residue" evidence="6">
    <location>
        <position position="1"/>
    </location>
</feature>
<dbReference type="SMART" id="SM01163">
    <property type="entry name" value="DUF1785"/>
    <property type="match status" value="1"/>
</dbReference>